<evidence type="ECO:0000256" key="1">
    <source>
        <dbReference type="ARBA" id="ARBA00022737"/>
    </source>
</evidence>
<reference evidence="4" key="1">
    <citation type="journal article" date="2021" name="Nat. Commun.">
        <title>Genetic determinants of endophytism in the Arabidopsis root mycobiome.</title>
        <authorList>
            <person name="Mesny F."/>
            <person name="Miyauchi S."/>
            <person name="Thiergart T."/>
            <person name="Pickel B."/>
            <person name="Atanasova L."/>
            <person name="Karlsson M."/>
            <person name="Huettel B."/>
            <person name="Barry K.W."/>
            <person name="Haridas S."/>
            <person name="Chen C."/>
            <person name="Bauer D."/>
            <person name="Andreopoulos W."/>
            <person name="Pangilinan J."/>
            <person name="LaButti K."/>
            <person name="Riley R."/>
            <person name="Lipzen A."/>
            <person name="Clum A."/>
            <person name="Drula E."/>
            <person name="Henrissat B."/>
            <person name="Kohler A."/>
            <person name="Grigoriev I.V."/>
            <person name="Martin F.M."/>
            <person name="Hacquard S."/>
        </authorList>
    </citation>
    <scope>NUCLEOTIDE SEQUENCE</scope>
    <source>
        <strain evidence="4">MPI-CAGE-AT-0023</strain>
    </source>
</reference>
<evidence type="ECO:0000256" key="3">
    <source>
        <dbReference type="SAM" id="MobiDB-lite"/>
    </source>
</evidence>
<keyword evidence="1" id="KW-0677">Repeat</keyword>
<name>A0A9P9GQG3_FUSRE</name>
<dbReference type="InterPro" id="IPR051222">
    <property type="entry name" value="PPR/CCM1_RNA-binding"/>
</dbReference>
<dbReference type="RefSeq" id="XP_046046769.1">
    <property type="nucleotide sequence ID" value="XM_046190380.1"/>
</dbReference>
<feature type="compositionally biased region" description="Polar residues" evidence="3">
    <location>
        <begin position="644"/>
        <end position="658"/>
    </location>
</feature>
<dbReference type="OrthoDB" id="185373at2759"/>
<dbReference type="PROSITE" id="PS51375">
    <property type="entry name" value="PPR"/>
    <property type="match status" value="1"/>
</dbReference>
<protein>
    <recommendedName>
        <fullName evidence="6">Pentatricopeptide repeat protein</fullName>
    </recommendedName>
</protein>
<gene>
    <name evidence="4" type="ORF">BKA55DRAFT_541537</name>
</gene>
<dbReference type="GeneID" id="70220334"/>
<feature type="repeat" description="PPR" evidence="2">
    <location>
        <begin position="140"/>
        <end position="174"/>
    </location>
</feature>
<evidence type="ECO:0000313" key="5">
    <source>
        <dbReference type="Proteomes" id="UP000720189"/>
    </source>
</evidence>
<feature type="region of interest" description="Disordered" evidence="3">
    <location>
        <begin position="29"/>
        <end position="60"/>
    </location>
</feature>
<feature type="compositionally biased region" description="Polar residues" evidence="3">
    <location>
        <begin position="33"/>
        <end position="46"/>
    </location>
</feature>
<feature type="compositionally biased region" description="Basic and acidic residues" evidence="3">
    <location>
        <begin position="739"/>
        <end position="758"/>
    </location>
</feature>
<feature type="compositionally biased region" description="Low complexity" evidence="3">
    <location>
        <begin position="47"/>
        <end position="60"/>
    </location>
</feature>
<evidence type="ECO:0008006" key="6">
    <source>
        <dbReference type="Google" id="ProtNLM"/>
    </source>
</evidence>
<organism evidence="4 5">
    <name type="scientific">Fusarium redolens</name>
    <dbReference type="NCBI Taxonomy" id="48865"/>
    <lineage>
        <taxon>Eukaryota</taxon>
        <taxon>Fungi</taxon>
        <taxon>Dikarya</taxon>
        <taxon>Ascomycota</taxon>
        <taxon>Pezizomycotina</taxon>
        <taxon>Sordariomycetes</taxon>
        <taxon>Hypocreomycetidae</taxon>
        <taxon>Hypocreales</taxon>
        <taxon>Nectriaceae</taxon>
        <taxon>Fusarium</taxon>
        <taxon>Fusarium redolens species complex</taxon>
    </lineage>
</organism>
<dbReference type="Gene3D" id="1.25.40.10">
    <property type="entry name" value="Tetratricopeptide repeat domain"/>
    <property type="match status" value="1"/>
</dbReference>
<evidence type="ECO:0000313" key="4">
    <source>
        <dbReference type="EMBL" id="KAH7243276.1"/>
    </source>
</evidence>
<dbReference type="PANTHER" id="PTHR47942">
    <property type="entry name" value="TETRATRICOPEPTIDE REPEAT (TPR)-LIKE SUPERFAMILY PROTEIN-RELATED"/>
    <property type="match status" value="1"/>
</dbReference>
<dbReference type="EMBL" id="JAGMUX010000012">
    <property type="protein sequence ID" value="KAH7243276.1"/>
    <property type="molecule type" value="Genomic_DNA"/>
</dbReference>
<feature type="compositionally biased region" description="Basic and acidic residues" evidence="3">
    <location>
        <begin position="766"/>
        <end position="782"/>
    </location>
</feature>
<dbReference type="PANTHER" id="PTHR47942:SF105">
    <property type="entry name" value="ATPASE EXPRESSION PROTEIN 3"/>
    <property type="match status" value="1"/>
</dbReference>
<dbReference type="InterPro" id="IPR002885">
    <property type="entry name" value="PPR_rpt"/>
</dbReference>
<dbReference type="Pfam" id="PF13041">
    <property type="entry name" value="PPR_2"/>
    <property type="match status" value="1"/>
</dbReference>
<sequence>MADRLLHGGACLRRALQLVSRQRPEIRPASALQARSFQHSQRMFNSTTTPTTEATTAAEDASSIADAIKKDAPKSLEAPADEAIWKKKEALKMERAVNKELQYLNNDPWKVAEYVRKALAAKKFEEAHLLVQKGSKDMQLVVPWNLLLEYLLEQQQVKAALKLFNEMKKRAQFPNAQTYTTLFRGLAKSQHPKTAVFEAVKHYNALFKDSRLEPNSTHLNAVLNVCNRAGDMDSMFSIVDTLNESTRAPTSYTYTTVLNAIRFNTLDGLEELTPEQKDFNRKNGIQRAKAIWSEVMSKWRQGRLIIDEELVCSMGRMMTISTDLNEKKEVLDLIEQTMNIPNLSKVKEMSAEDARKTNPHTGQVVKKDKNGVFTSPGNNTLSLILKVVLQTKLNSLGIKYWNFILRQYNLEPDRDCWLRLFTILRQAKASGHATEILDIIPASIIIPSFYRIALETCIRDNINPNVIKNADRALDSMMKHLEVPDAHAMRLYLNASQSTHYHLRARAREGDVAGAKRAYGIQITDALDRLWVPYRKLHDHYFKQVKAETKEQKKVLYNDQREVIALARIMYGSFNKVLQQEMLPEEVLKKIRPVGGRINREIQAFYANREEMEPNLRKTKGRGTAEEDMSAYNEAMNMVNFWDTTQAGKPRSPKQTDQGRLYRDNGPGNGYRHDKGSSSAPRSARPASLSFEIYHKKSQPPTQRRIPKQDLRRLPDGTRPVRRPVYGGYPGPKPNLNATRDDRRLGSRGDGRAHERPKMNSGGRGPSDDRRDNERSYMDSRGRGSPGPRGFDKPRR</sequence>
<dbReference type="NCBIfam" id="TIGR00756">
    <property type="entry name" value="PPR"/>
    <property type="match status" value="1"/>
</dbReference>
<evidence type="ECO:0000256" key="2">
    <source>
        <dbReference type="PROSITE-ProRule" id="PRU00708"/>
    </source>
</evidence>
<feature type="compositionally biased region" description="Basic and acidic residues" evidence="3">
    <location>
        <begin position="707"/>
        <end position="716"/>
    </location>
</feature>
<dbReference type="InterPro" id="IPR011990">
    <property type="entry name" value="TPR-like_helical_dom_sf"/>
</dbReference>
<dbReference type="AlphaFoldDB" id="A0A9P9GQG3"/>
<feature type="compositionally biased region" description="Low complexity" evidence="3">
    <location>
        <begin position="677"/>
        <end position="688"/>
    </location>
</feature>
<keyword evidence="5" id="KW-1185">Reference proteome</keyword>
<comment type="caution">
    <text evidence="4">The sequence shown here is derived from an EMBL/GenBank/DDBJ whole genome shotgun (WGS) entry which is preliminary data.</text>
</comment>
<proteinExistence type="predicted"/>
<feature type="region of interest" description="Disordered" evidence="3">
    <location>
        <begin position="644"/>
        <end position="796"/>
    </location>
</feature>
<accession>A0A9P9GQG3</accession>
<dbReference type="Proteomes" id="UP000720189">
    <property type="component" value="Unassembled WGS sequence"/>
</dbReference>